<proteinExistence type="predicted"/>
<sequence>MEAGSTPTSTDSALLAELALAQGDLVQEWGYDDDVDFSFRDGLEDALGEELLTEEDQEPADAVLYWWRAEDGDVTDLADALVDAQRSLDSGPVWLMTPRKGRAGHVNPADVQEAAGTAGLHATTGAGVSEDWAAQRLVQKRGG</sequence>
<evidence type="ECO:0000313" key="2">
    <source>
        <dbReference type="Proteomes" id="UP000567246"/>
    </source>
</evidence>
<organism evidence="1 2">
    <name type="scientific">Micrococcus endophyticus</name>
    <dbReference type="NCBI Taxonomy" id="455343"/>
    <lineage>
        <taxon>Bacteria</taxon>
        <taxon>Bacillati</taxon>
        <taxon>Actinomycetota</taxon>
        <taxon>Actinomycetes</taxon>
        <taxon>Micrococcales</taxon>
        <taxon>Micrococcaceae</taxon>
        <taxon>Micrococcus</taxon>
    </lineage>
</organism>
<dbReference type="InterPro" id="IPR021412">
    <property type="entry name" value="DUF3052"/>
</dbReference>
<dbReference type="Pfam" id="PF11253">
    <property type="entry name" value="DUF3052"/>
    <property type="match status" value="1"/>
</dbReference>
<evidence type="ECO:0008006" key="3">
    <source>
        <dbReference type="Google" id="ProtNLM"/>
    </source>
</evidence>
<gene>
    <name evidence="1" type="ORF">HDA33_000925</name>
</gene>
<keyword evidence="2" id="KW-1185">Reference proteome</keyword>
<evidence type="ECO:0000313" key="1">
    <source>
        <dbReference type="EMBL" id="MBB5848361.1"/>
    </source>
</evidence>
<dbReference type="EMBL" id="JACHMW010000001">
    <property type="protein sequence ID" value="MBB5848361.1"/>
    <property type="molecule type" value="Genomic_DNA"/>
</dbReference>
<dbReference type="AlphaFoldDB" id="A0A7W9JI90"/>
<comment type="caution">
    <text evidence="1">The sequence shown here is derived from an EMBL/GenBank/DDBJ whole genome shotgun (WGS) entry which is preliminary data.</text>
</comment>
<name>A0A7W9JI90_9MICC</name>
<dbReference type="RefSeq" id="WP_184171427.1">
    <property type="nucleotide sequence ID" value="NZ_BAABAG010000015.1"/>
</dbReference>
<dbReference type="Proteomes" id="UP000567246">
    <property type="component" value="Unassembled WGS sequence"/>
</dbReference>
<protein>
    <recommendedName>
        <fullName evidence="3">DUF3052 domain-containing protein</fullName>
    </recommendedName>
</protein>
<accession>A0A7W9JI90</accession>
<reference evidence="1 2" key="1">
    <citation type="submission" date="2020-08" db="EMBL/GenBank/DDBJ databases">
        <title>Sequencing the genomes of 1000 actinobacteria strains.</title>
        <authorList>
            <person name="Klenk H.-P."/>
        </authorList>
    </citation>
    <scope>NUCLEOTIDE SEQUENCE [LARGE SCALE GENOMIC DNA]</scope>
    <source>
        <strain evidence="1 2">DSM 17945</strain>
    </source>
</reference>